<name>A0A4C1V5X7_EUMVA</name>
<feature type="region of interest" description="Disordered" evidence="1">
    <location>
        <begin position="36"/>
        <end position="57"/>
    </location>
</feature>
<reference evidence="2 3" key="1">
    <citation type="journal article" date="2019" name="Commun. Biol.">
        <title>The bagworm genome reveals a unique fibroin gene that provides high tensile strength.</title>
        <authorList>
            <person name="Kono N."/>
            <person name="Nakamura H."/>
            <person name="Ohtoshi R."/>
            <person name="Tomita M."/>
            <person name="Numata K."/>
            <person name="Arakawa K."/>
        </authorList>
    </citation>
    <scope>NUCLEOTIDE SEQUENCE [LARGE SCALE GENOMIC DNA]</scope>
</reference>
<comment type="caution">
    <text evidence="2">The sequence shown here is derived from an EMBL/GenBank/DDBJ whole genome shotgun (WGS) entry which is preliminary data.</text>
</comment>
<evidence type="ECO:0000313" key="3">
    <source>
        <dbReference type="Proteomes" id="UP000299102"/>
    </source>
</evidence>
<gene>
    <name evidence="2" type="ORF">EVAR_16709_1</name>
</gene>
<evidence type="ECO:0000313" key="2">
    <source>
        <dbReference type="EMBL" id="GBP33672.1"/>
    </source>
</evidence>
<proteinExistence type="predicted"/>
<dbReference type="AlphaFoldDB" id="A0A4C1V5X7"/>
<keyword evidence="3" id="KW-1185">Reference proteome</keyword>
<evidence type="ECO:0000256" key="1">
    <source>
        <dbReference type="SAM" id="MobiDB-lite"/>
    </source>
</evidence>
<protein>
    <submittedName>
        <fullName evidence="2">Uncharacterized protein</fullName>
    </submittedName>
</protein>
<sequence length="86" mass="10132">MGHQWFDKGHLPEPIVKRGLFEPSLVIRMAIDNGDRDESRVRGVSDPPQLERSQSDTDVRRDYWPITNFVAVSCDFRQKKRILFQF</sequence>
<organism evidence="2 3">
    <name type="scientific">Eumeta variegata</name>
    <name type="common">Bagworm moth</name>
    <name type="synonym">Eumeta japonica</name>
    <dbReference type="NCBI Taxonomy" id="151549"/>
    <lineage>
        <taxon>Eukaryota</taxon>
        <taxon>Metazoa</taxon>
        <taxon>Ecdysozoa</taxon>
        <taxon>Arthropoda</taxon>
        <taxon>Hexapoda</taxon>
        <taxon>Insecta</taxon>
        <taxon>Pterygota</taxon>
        <taxon>Neoptera</taxon>
        <taxon>Endopterygota</taxon>
        <taxon>Lepidoptera</taxon>
        <taxon>Glossata</taxon>
        <taxon>Ditrysia</taxon>
        <taxon>Tineoidea</taxon>
        <taxon>Psychidae</taxon>
        <taxon>Oiketicinae</taxon>
        <taxon>Eumeta</taxon>
    </lineage>
</organism>
<dbReference type="Proteomes" id="UP000299102">
    <property type="component" value="Unassembled WGS sequence"/>
</dbReference>
<accession>A0A4C1V5X7</accession>
<dbReference type="EMBL" id="BGZK01000277">
    <property type="protein sequence ID" value="GBP33672.1"/>
    <property type="molecule type" value="Genomic_DNA"/>
</dbReference>